<dbReference type="Gene3D" id="3.40.50.11530">
    <property type="match status" value="1"/>
</dbReference>
<evidence type="ECO:0000313" key="14">
    <source>
        <dbReference type="Proteomes" id="UP000678393"/>
    </source>
</evidence>
<evidence type="ECO:0000256" key="5">
    <source>
        <dbReference type="ARBA" id="ARBA00023136"/>
    </source>
</evidence>
<dbReference type="PANTHER" id="PTHR15583:SF7">
    <property type="entry name" value="INTERLEUKIN CYTOKINE RECEPTOR-RELATED PROTEIN 2"/>
    <property type="match status" value="1"/>
</dbReference>
<feature type="domain" description="SEFIR" evidence="11">
    <location>
        <begin position="428"/>
        <end position="567"/>
    </location>
</feature>
<dbReference type="Proteomes" id="UP000678393">
    <property type="component" value="Unassembled WGS sequence"/>
</dbReference>
<dbReference type="GO" id="GO:0030368">
    <property type="term" value="F:interleukin-17 receptor activity"/>
    <property type="evidence" value="ECO:0007669"/>
    <property type="project" value="InterPro"/>
</dbReference>
<keyword evidence="7" id="KW-0325">Glycoprotein</keyword>
<dbReference type="Pfam" id="PF08357">
    <property type="entry name" value="SEFIR"/>
    <property type="match status" value="1"/>
</dbReference>
<dbReference type="InterPro" id="IPR057066">
    <property type="entry name" value="Ig_ILCR1"/>
</dbReference>
<evidence type="ECO:0000256" key="10">
    <source>
        <dbReference type="SAM" id="SignalP"/>
    </source>
</evidence>
<accession>A0A8S3ZR80</accession>
<gene>
    <name evidence="13" type="ORF">CUNI_LOCUS16026</name>
</gene>
<keyword evidence="3 10" id="KW-0732">Signal</keyword>
<evidence type="ECO:0000256" key="1">
    <source>
        <dbReference type="ARBA" id="ARBA00004479"/>
    </source>
</evidence>
<keyword evidence="6" id="KW-0675">Receptor</keyword>
<feature type="signal peptide" evidence="10">
    <location>
        <begin position="1"/>
        <end position="19"/>
    </location>
</feature>
<comment type="subcellular location">
    <subcellularLocation>
        <location evidence="1">Membrane</location>
        <topology evidence="1">Single-pass type I membrane protein</topology>
    </subcellularLocation>
</comment>
<name>A0A8S3ZR80_9EUPU</name>
<dbReference type="OrthoDB" id="6160786at2759"/>
<keyword evidence="4 9" id="KW-1133">Transmembrane helix</keyword>
<keyword evidence="2 9" id="KW-0812">Transmembrane</keyword>
<dbReference type="InterPro" id="IPR013568">
    <property type="entry name" value="SEFIR_dom"/>
</dbReference>
<evidence type="ECO:0000256" key="9">
    <source>
        <dbReference type="SAM" id="Phobius"/>
    </source>
</evidence>
<keyword evidence="14" id="KW-1185">Reference proteome</keyword>
<dbReference type="PANTHER" id="PTHR15583">
    <property type="entry name" value="INTERLEUKIN-17 RECEPTOR"/>
    <property type="match status" value="1"/>
</dbReference>
<proteinExistence type="predicted"/>
<comment type="caution">
    <text evidence="13">The sequence shown here is derived from an EMBL/GenBank/DDBJ whole genome shotgun (WGS) entry which is preliminary data.</text>
</comment>
<evidence type="ECO:0000259" key="12">
    <source>
        <dbReference type="Pfam" id="PF23608"/>
    </source>
</evidence>
<feature type="transmembrane region" description="Helical" evidence="9">
    <location>
        <begin position="354"/>
        <end position="378"/>
    </location>
</feature>
<evidence type="ECO:0000256" key="3">
    <source>
        <dbReference type="ARBA" id="ARBA00022729"/>
    </source>
</evidence>
<sequence length="828" mass="93028">MNQILKLTIFLAVCCIVRGQCDSLTVYDGGTKINTSTVCIKQFKKVDCIDFYNSFDQSLLPEEFPRSNISVGPPQSIHVMGIETPLVENSMDYMYPGLSVQWRPPFSGADRSSCYGYLIAWFNQKNVTMCQLFHINKMPQDTLRFQYIIKTVSQNTVFSVRMYSMPPSGPEWKENEKAFVSTQIATPAAYRTGTPSDWAPFVAYDILNNGTIKASISLPPAEFNITEFDIYLMDKDNRIAETLNLSTPLRTEENTEFPLSLTANSSGFYSIVVWAFDKFQMKDGLCQCWAWQNGVKTCKNTCGGTTTPMFYVNITNPPTAIPVPPTTAKTFGNTTSPPPTAYSTFTPENKPEDWAVILGAAIGVALLLALVIICIYLFRNRSRVKVWIQCFRRRFHPRYHDSQDFDNHVHTSDIVSVEGSAPRLPRKTVYLVSADDHEAHVSLVEAFAMFLEVHCHCNVILPSRRDPYETGAYEWFISSISKSDCIIFVDSKGAHKMIDAHLKKKSCTNRKVGPDGDLFIFSLKHILFSETVREQSLILVSFAGNHCQEYLSVPRVFTFPKHLGYLLKRIHRIDSSAVSSYSKVLPLNDENIRKLPEGAQLLAAIEYVKVYEESNPQYLENNFGELRDLKDVKPQWDRLVSTDSGFSGNSDPVGSVSRQGSFSGSPTAGPEYVSYPQPYVYSRGVSPKSDYKDTISDGLESMHTNMLSCYTVNEMRERMDDTKHEPGVDQFSIIPPESASEIICDSHSTAMAGINENNFEDDEGIDEDDFQQRIIPPVNPLDIQLDTVSSAFADINANADKLLLKGYTKFILDNEVTDSLAQFDAISI</sequence>
<reference evidence="13" key="1">
    <citation type="submission" date="2021-04" db="EMBL/GenBank/DDBJ databases">
        <authorList>
            <consortium name="Molecular Ecology Group"/>
        </authorList>
    </citation>
    <scope>NUCLEOTIDE SEQUENCE</scope>
</reference>
<evidence type="ECO:0000256" key="6">
    <source>
        <dbReference type="ARBA" id="ARBA00023170"/>
    </source>
</evidence>
<feature type="region of interest" description="Disordered" evidence="8">
    <location>
        <begin position="643"/>
        <end position="669"/>
    </location>
</feature>
<evidence type="ECO:0000256" key="8">
    <source>
        <dbReference type="SAM" id="MobiDB-lite"/>
    </source>
</evidence>
<evidence type="ECO:0000256" key="2">
    <source>
        <dbReference type="ARBA" id="ARBA00022692"/>
    </source>
</evidence>
<feature type="chain" id="PRO_5035908918" description="SEFIR domain-containing protein" evidence="10">
    <location>
        <begin position="20"/>
        <end position="828"/>
    </location>
</feature>
<dbReference type="GO" id="GO:0016020">
    <property type="term" value="C:membrane"/>
    <property type="evidence" value="ECO:0007669"/>
    <property type="project" value="UniProtKB-SubCell"/>
</dbReference>
<feature type="compositionally biased region" description="Polar residues" evidence="8">
    <location>
        <begin position="643"/>
        <end position="666"/>
    </location>
</feature>
<feature type="domain" description="ILCR1 Ig-like" evidence="12">
    <location>
        <begin position="197"/>
        <end position="302"/>
    </location>
</feature>
<dbReference type="AlphaFoldDB" id="A0A8S3ZR80"/>
<evidence type="ECO:0000256" key="4">
    <source>
        <dbReference type="ARBA" id="ARBA00022989"/>
    </source>
</evidence>
<evidence type="ECO:0000313" key="13">
    <source>
        <dbReference type="EMBL" id="CAG5130468.1"/>
    </source>
</evidence>
<dbReference type="Pfam" id="PF23608">
    <property type="entry name" value="Ig_ILCR1"/>
    <property type="match status" value="1"/>
</dbReference>
<evidence type="ECO:0000256" key="7">
    <source>
        <dbReference type="ARBA" id="ARBA00023180"/>
    </source>
</evidence>
<protein>
    <recommendedName>
        <fullName evidence="15">SEFIR domain-containing protein</fullName>
    </recommendedName>
</protein>
<evidence type="ECO:0008006" key="15">
    <source>
        <dbReference type="Google" id="ProtNLM"/>
    </source>
</evidence>
<evidence type="ECO:0000259" key="11">
    <source>
        <dbReference type="Pfam" id="PF08357"/>
    </source>
</evidence>
<keyword evidence="5 9" id="KW-0472">Membrane</keyword>
<dbReference type="EMBL" id="CAJHNH020004046">
    <property type="protein sequence ID" value="CAG5130468.1"/>
    <property type="molecule type" value="Genomic_DNA"/>
</dbReference>
<dbReference type="InterPro" id="IPR039465">
    <property type="entry name" value="IL-17_rcpt-like"/>
</dbReference>
<organism evidence="13 14">
    <name type="scientific">Candidula unifasciata</name>
    <dbReference type="NCBI Taxonomy" id="100452"/>
    <lineage>
        <taxon>Eukaryota</taxon>
        <taxon>Metazoa</taxon>
        <taxon>Spiralia</taxon>
        <taxon>Lophotrochozoa</taxon>
        <taxon>Mollusca</taxon>
        <taxon>Gastropoda</taxon>
        <taxon>Heterobranchia</taxon>
        <taxon>Euthyneura</taxon>
        <taxon>Panpulmonata</taxon>
        <taxon>Eupulmonata</taxon>
        <taxon>Stylommatophora</taxon>
        <taxon>Helicina</taxon>
        <taxon>Helicoidea</taxon>
        <taxon>Geomitridae</taxon>
        <taxon>Candidula</taxon>
    </lineage>
</organism>